<dbReference type="EMBL" id="JWZX01001473">
    <property type="protein sequence ID" value="KOO33611.1"/>
    <property type="molecule type" value="Genomic_DNA"/>
</dbReference>
<accession>A0A0M0K416</accession>
<dbReference type="AlphaFoldDB" id="A0A0M0K416"/>
<evidence type="ECO:0000313" key="1">
    <source>
        <dbReference type="EMBL" id="KOO33611.1"/>
    </source>
</evidence>
<reference evidence="2" key="1">
    <citation type="journal article" date="2015" name="PLoS Genet.">
        <title>Genome Sequence and Transcriptome Analyses of Chrysochromulina tobin: Metabolic Tools for Enhanced Algal Fitness in the Prominent Order Prymnesiales (Haptophyceae).</title>
        <authorList>
            <person name="Hovde B.T."/>
            <person name="Deodato C.R."/>
            <person name="Hunsperger H.M."/>
            <person name="Ryken S.A."/>
            <person name="Yost W."/>
            <person name="Jha R.K."/>
            <person name="Patterson J."/>
            <person name="Monnat R.J. Jr."/>
            <person name="Barlow S.B."/>
            <person name="Starkenburg S.R."/>
            <person name="Cattolico R.A."/>
        </authorList>
    </citation>
    <scope>NUCLEOTIDE SEQUENCE</scope>
    <source>
        <strain evidence="2">CCMP291</strain>
    </source>
</reference>
<evidence type="ECO:0000313" key="2">
    <source>
        <dbReference type="Proteomes" id="UP000037460"/>
    </source>
</evidence>
<keyword evidence="2" id="KW-1185">Reference proteome</keyword>
<comment type="caution">
    <text evidence="1">The sequence shown here is derived from an EMBL/GenBank/DDBJ whole genome shotgun (WGS) entry which is preliminary data.</text>
</comment>
<proteinExistence type="predicted"/>
<sequence length="276" mass="29431">MMTTIPMCARILQMASSSARRSPLVSCRTSPSLHALSISLMALWQSDRIRILFALTASAPSALLVSRYTRSSARNTAYISASMTSHVAGSRPPSIPRPVARSSIPGSACSILSPSSSYAPCSRSRAPDQIPNAVLPSRCFEPSVANRLAPVHSSHSLYEVCTSLFRRASSSISFISLVFRMCVAFSHVSSYPPSHLIRYSHPPKHSGAFLAASTSLIAHVPSPQFSSASPSFPSRLVSCAGGLPSAALIVALTFCRCSYSCFAFCALPLNPHSPRI</sequence>
<dbReference type="Proteomes" id="UP000037460">
    <property type="component" value="Unassembled WGS sequence"/>
</dbReference>
<gene>
    <name evidence="1" type="ORF">Ctob_016416</name>
</gene>
<protein>
    <submittedName>
        <fullName evidence="1">Uncharacterized protein</fullName>
    </submittedName>
</protein>
<organism evidence="1 2">
    <name type="scientific">Chrysochromulina tobinii</name>
    <dbReference type="NCBI Taxonomy" id="1460289"/>
    <lineage>
        <taxon>Eukaryota</taxon>
        <taxon>Haptista</taxon>
        <taxon>Haptophyta</taxon>
        <taxon>Prymnesiophyceae</taxon>
        <taxon>Prymnesiales</taxon>
        <taxon>Chrysochromulinaceae</taxon>
        <taxon>Chrysochromulina</taxon>
    </lineage>
</organism>
<name>A0A0M0K416_9EUKA</name>